<dbReference type="InterPro" id="IPR000835">
    <property type="entry name" value="HTH_MarR-typ"/>
</dbReference>
<dbReference type="PANTHER" id="PTHR42756:SF1">
    <property type="entry name" value="TRANSCRIPTIONAL REPRESSOR OF EMRAB OPERON"/>
    <property type="match status" value="1"/>
</dbReference>
<organism evidence="5 6">
    <name type="scientific">Desulfuromonas versatilis</name>
    <dbReference type="NCBI Taxonomy" id="2802975"/>
    <lineage>
        <taxon>Bacteria</taxon>
        <taxon>Pseudomonadati</taxon>
        <taxon>Thermodesulfobacteriota</taxon>
        <taxon>Desulfuromonadia</taxon>
        <taxon>Desulfuromonadales</taxon>
        <taxon>Desulfuromonadaceae</taxon>
        <taxon>Desulfuromonas</taxon>
    </lineage>
</organism>
<gene>
    <name evidence="5" type="ORF">DESUT3_13740</name>
</gene>
<evidence type="ECO:0000256" key="1">
    <source>
        <dbReference type="ARBA" id="ARBA00023015"/>
    </source>
</evidence>
<dbReference type="Proteomes" id="UP001319827">
    <property type="component" value="Chromosome"/>
</dbReference>
<evidence type="ECO:0000256" key="2">
    <source>
        <dbReference type="ARBA" id="ARBA00023125"/>
    </source>
</evidence>
<feature type="domain" description="HTH marR-type" evidence="4">
    <location>
        <begin position="7"/>
        <end position="139"/>
    </location>
</feature>
<accession>A0ABN6DW62</accession>
<protein>
    <submittedName>
        <fullName evidence="5">MarR family transcriptional regulator</fullName>
    </submittedName>
</protein>
<name>A0ABN6DW62_9BACT</name>
<dbReference type="InterPro" id="IPR036390">
    <property type="entry name" value="WH_DNA-bd_sf"/>
</dbReference>
<evidence type="ECO:0000259" key="4">
    <source>
        <dbReference type="PROSITE" id="PS50995"/>
    </source>
</evidence>
<evidence type="ECO:0000313" key="5">
    <source>
        <dbReference type="EMBL" id="BCR04305.1"/>
    </source>
</evidence>
<keyword evidence="1" id="KW-0805">Transcription regulation</keyword>
<dbReference type="InterPro" id="IPR023187">
    <property type="entry name" value="Tscrpt_reg_MarR-type_CS"/>
</dbReference>
<reference evidence="5 6" key="2">
    <citation type="journal article" date="2021" name="Int. J. Syst. Evol. Microbiol.">
        <title>Isolation and Polyphasic Characterization of Desulfuromonas versatilis sp. Nov., an Electrogenic Bacteria Capable of Versatile Metabolism Isolated from a Graphene Oxide-Reducing Enrichment Culture.</title>
        <authorList>
            <person name="Xie L."/>
            <person name="Yoshida N."/>
            <person name="Ishii S."/>
            <person name="Meng L."/>
        </authorList>
    </citation>
    <scope>NUCLEOTIDE SEQUENCE [LARGE SCALE GENOMIC DNA]</scope>
    <source>
        <strain evidence="5 6">NIT-T3</strain>
    </source>
</reference>
<keyword evidence="2" id="KW-0238">DNA-binding</keyword>
<evidence type="ECO:0000313" key="6">
    <source>
        <dbReference type="Proteomes" id="UP001319827"/>
    </source>
</evidence>
<proteinExistence type="predicted"/>
<keyword evidence="6" id="KW-1185">Reference proteome</keyword>
<evidence type="ECO:0000256" key="3">
    <source>
        <dbReference type="ARBA" id="ARBA00023163"/>
    </source>
</evidence>
<reference evidence="5 6" key="1">
    <citation type="journal article" date="2016" name="C (Basel)">
        <title>Selective Growth of and Electricity Production by Marine Exoelectrogenic Bacteria in Self-Aggregated Hydrogel of Microbially Reduced Graphene Oxide.</title>
        <authorList>
            <person name="Yoshida N."/>
            <person name="Goto Y."/>
            <person name="Miyata Y."/>
        </authorList>
    </citation>
    <scope>NUCLEOTIDE SEQUENCE [LARGE SCALE GENOMIC DNA]</scope>
    <source>
        <strain evidence="5 6">NIT-T3</strain>
    </source>
</reference>
<dbReference type="SUPFAM" id="SSF46785">
    <property type="entry name" value="Winged helix' DNA-binding domain"/>
    <property type="match status" value="1"/>
</dbReference>
<dbReference type="PROSITE" id="PS01117">
    <property type="entry name" value="HTH_MARR_1"/>
    <property type="match status" value="1"/>
</dbReference>
<keyword evidence="3" id="KW-0804">Transcription</keyword>
<dbReference type="SMART" id="SM00347">
    <property type="entry name" value="HTH_MARR"/>
    <property type="match status" value="1"/>
</dbReference>
<dbReference type="PANTHER" id="PTHR42756">
    <property type="entry name" value="TRANSCRIPTIONAL REGULATOR, MARR"/>
    <property type="match status" value="1"/>
</dbReference>
<dbReference type="Pfam" id="PF01047">
    <property type="entry name" value="MarR"/>
    <property type="match status" value="1"/>
</dbReference>
<dbReference type="EMBL" id="AP024355">
    <property type="protein sequence ID" value="BCR04305.1"/>
    <property type="molecule type" value="Genomic_DNA"/>
</dbReference>
<sequence length="139" mass="15533">MTAFDIENSVGFLLAKAHQRLYAHFRKELEPFGITPPQFALLAFLWKRDRISQTELSARTEVDRTTLGGLVDRLAKMGLVRREANPEDRRSYLVCLTSAGKALEADLTGIALGVRKRIVANLGAGEYETLCTLLEKLRA</sequence>
<dbReference type="RefSeq" id="WP_221251750.1">
    <property type="nucleotide sequence ID" value="NZ_AP024355.1"/>
</dbReference>
<dbReference type="InterPro" id="IPR036388">
    <property type="entry name" value="WH-like_DNA-bd_sf"/>
</dbReference>
<dbReference type="PROSITE" id="PS50995">
    <property type="entry name" value="HTH_MARR_2"/>
    <property type="match status" value="1"/>
</dbReference>
<dbReference type="PRINTS" id="PR00598">
    <property type="entry name" value="HTHMARR"/>
</dbReference>
<dbReference type="Gene3D" id="1.10.10.10">
    <property type="entry name" value="Winged helix-like DNA-binding domain superfamily/Winged helix DNA-binding domain"/>
    <property type="match status" value="1"/>
</dbReference>